<evidence type="ECO:0000313" key="8">
    <source>
        <dbReference type="Proteomes" id="UP000253034"/>
    </source>
</evidence>
<dbReference type="RefSeq" id="WP_114298929.1">
    <property type="nucleotide sequence ID" value="NZ_QPJT01000021.1"/>
</dbReference>
<feature type="transmembrane region" description="Helical" evidence="5">
    <location>
        <begin position="132"/>
        <end position="151"/>
    </location>
</feature>
<keyword evidence="5" id="KW-0472">Membrane</keyword>
<name>A0A369AWD5_9FIRM</name>
<dbReference type="AlphaFoldDB" id="A0A369AWD5"/>
<dbReference type="GO" id="GO:0004888">
    <property type="term" value="F:transmembrane signaling receptor activity"/>
    <property type="evidence" value="ECO:0007669"/>
    <property type="project" value="InterPro"/>
</dbReference>
<evidence type="ECO:0000256" key="4">
    <source>
        <dbReference type="SAM" id="Coils"/>
    </source>
</evidence>
<dbReference type="InterPro" id="IPR004090">
    <property type="entry name" value="Chemotax_Me-accpt_rcpt"/>
</dbReference>
<dbReference type="Proteomes" id="UP000253034">
    <property type="component" value="Unassembled WGS sequence"/>
</dbReference>
<dbReference type="EMBL" id="QPJT01000021">
    <property type="protein sequence ID" value="RCX12566.1"/>
    <property type="molecule type" value="Genomic_DNA"/>
</dbReference>
<dbReference type="Pfam" id="PF00015">
    <property type="entry name" value="MCPsignal"/>
    <property type="match status" value="1"/>
</dbReference>
<comment type="similarity">
    <text evidence="2">Belongs to the methyl-accepting chemotaxis (MCP) protein family.</text>
</comment>
<feature type="transmembrane region" description="Helical" evidence="5">
    <location>
        <begin position="55"/>
        <end position="76"/>
    </location>
</feature>
<dbReference type="Gene3D" id="1.10.287.950">
    <property type="entry name" value="Methyl-accepting chemotaxis protein"/>
    <property type="match status" value="1"/>
</dbReference>
<organism evidence="7 8">
    <name type="scientific">Anaerobacterium chartisolvens</name>
    <dbReference type="NCBI Taxonomy" id="1297424"/>
    <lineage>
        <taxon>Bacteria</taxon>
        <taxon>Bacillati</taxon>
        <taxon>Bacillota</taxon>
        <taxon>Clostridia</taxon>
        <taxon>Eubacteriales</taxon>
        <taxon>Oscillospiraceae</taxon>
        <taxon>Anaerobacterium</taxon>
    </lineage>
</organism>
<dbReference type="GO" id="GO:0016020">
    <property type="term" value="C:membrane"/>
    <property type="evidence" value="ECO:0007669"/>
    <property type="project" value="InterPro"/>
</dbReference>
<dbReference type="GO" id="GO:0007165">
    <property type="term" value="P:signal transduction"/>
    <property type="evidence" value="ECO:0007669"/>
    <property type="project" value="UniProtKB-KW"/>
</dbReference>
<feature type="transmembrane region" description="Helical" evidence="5">
    <location>
        <begin position="88"/>
        <end position="106"/>
    </location>
</feature>
<gene>
    <name evidence="7" type="ORF">DFR58_12170</name>
</gene>
<feature type="transmembrane region" description="Helical" evidence="5">
    <location>
        <begin position="112"/>
        <end position="127"/>
    </location>
</feature>
<dbReference type="PANTHER" id="PTHR32089">
    <property type="entry name" value="METHYL-ACCEPTING CHEMOTAXIS PROTEIN MCPB"/>
    <property type="match status" value="1"/>
</dbReference>
<dbReference type="SUPFAM" id="SSF58104">
    <property type="entry name" value="Methyl-accepting chemotaxis protein (MCP) signaling domain"/>
    <property type="match status" value="1"/>
</dbReference>
<feature type="coiled-coil region" evidence="4">
    <location>
        <begin position="258"/>
        <end position="285"/>
    </location>
</feature>
<evidence type="ECO:0000259" key="6">
    <source>
        <dbReference type="PROSITE" id="PS50111"/>
    </source>
</evidence>
<reference evidence="7 8" key="1">
    <citation type="submission" date="2018-07" db="EMBL/GenBank/DDBJ databases">
        <title>Genomic Encyclopedia of Type Strains, Phase IV (KMG-IV): sequencing the most valuable type-strain genomes for metagenomic binning, comparative biology and taxonomic classification.</title>
        <authorList>
            <person name="Goeker M."/>
        </authorList>
    </citation>
    <scope>NUCLEOTIDE SEQUENCE [LARGE SCALE GENOMIC DNA]</scope>
    <source>
        <strain evidence="7 8">DSM 27016</strain>
    </source>
</reference>
<keyword evidence="8" id="KW-1185">Reference proteome</keyword>
<evidence type="ECO:0000313" key="7">
    <source>
        <dbReference type="EMBL" id="RCX12566.1"/>
    </source>
</evidence>
<evidence type="ECO:0000256" key="5">
    <source>
        <dbReference type="SAM" id="Phobius"/>
    </source>
</evidence>
<dbReference type="PROSITE" id="PS50111">
    <property type="entry name" value="CHEMOTAXIS_TRANSDUC_2"/>
    <property type="match status" value="1"/>
</dbReference>
<dbReference type="OrthoDB" id="2542987at2"/>
<keyword evidence="4" id="KW-0175">Coiled coil</keyword>
<dbReference type="PANTHER" id="PTHR32089:SF112">
    <property type="entry name" value="LYSOZYME-LIKE PROTEIN-RELATED"/>
    <property type="match status" value="1"/>
</dbReference>
<protein>
    <submittedName>
        <fullName evidence="7">Methyl-accepting chemotaxis protein (MCP) signaling protein</fullName>
    </submittedName>
</protein>
<feature type="transmembrane region" description="Helical" evidence="5">
    <location>
        <begin position="163"/>
        <end position="183"/>
    </location>
</feature>
<keyword evidence="5" id="KW-1133">Transmembrane helix</keyword>
<dbReference type="GO" id="GO:0006935">
    <property type="term" value="P:chemotaxis"/>
    <property type="evidence" value="ECO:0007669"/>
    <property type="project" value="InterPro"/>
</dbReference>
<evidence type="ECO:0000256" key="1">
    <source>
        <dbReference type="ARBA" id="ARBA00023224"/>
    </source>
</evidence>
<feature type="transmembrane region" description="Helical" evidence="5">
    <location>
        <begin position="26"/>
        <end position="49"/>
    </location>
</feature>
<feature type="domain" description="Methyl-accepting transducer" evidence="6">
    <location>
        <begin position="229"/>
        <end position="482"/>
    </location>
</feature>
<proteinExistence type="inferred from homology"/>
<keyword evidence="1 3" id="KW-0807">Transducer</keyword>
<dbReference type="SMART" id="SM00283">
    <property type="entry name" value="MA"/>
    <property type="match status" value="1"/>
</dbReference>
<sequence length="509" mass="56154">MQNVEELFNENLQQYQKGLNEAIAKYCIIGGVMGVAFYIFMKVVGIMSIFKWVNLLYFCIPVLIGLLVIGMSYIVLKKYYSHLYIKALKYIVVTVACINQFAISVFIPYRDIWGVVVLIFFVCSFYLERRLVLYGICLGSAVAILSFYLNTCPEELSMSVADIATRVQVVSFGAIAAFISAILGRKLLYKSCVNEFNVSKSLSDLKQVVEKVKEVSERITESSSYISALANQQQKASEMTATNTSQILEGAVKTVENVKDSEDLINSLNMEIQSMKNEADSAHEKSAKLKGTADKGKYSIDSAVEKMEGIKASAIVTSRSAKELDIKAQKIDVIVAGIQGIANQTNLLSLNASIEAARAGEHGKGFAIVAGEIRKLAEQSQKSLNDITTTLKEIFNHGQKVDDLVIKVDEGVQIIKMSKDYYQNIIEDLEITGSSLSNMKEISEKQLSYSKIVSNYISQVSETTQMTSENLESTSAATEETFASSEELLNSANMLNNIAKELNKTVSSI</sequence>
<dbReference type="InterPro" id="IPR004089">
    <property type="entry name" value="MCPsignal_dom"/>
</dbReference>
<accession>A0A369AWD5</accession>
<keyword evidence="5" id="KW-0812">Transmembrane</keyword>
<dbReference type="PRINTS" id="PR00260">
    <property type="entry name" value="CHEMTRNSDUCR"/>
</dbReference>
<evidence type="ECO:0000256" key="2">
    <source>
        <dbReference type="ARBA" id="ARBA00029447"/>
    </source>
</evidence>
<comment type="caution">
    <text evidence="7">The sequence shown here is derived from an EMBL/GenBank/DDBJ whole genome shotgun (WGS) entry which is preliminary data.</text>
</comment>
<evidence type="ECO:0000256" key="3">
    <source>
        <dbReference type="PROSITE-ProRule" id="PRU00284"/>
    </source>
</evidence>